<dbReference type="Proteomes" id="UP001500390">
    <property type="component" value="Unassembled WGS sequence"/>
</dbReference>
<evidence type="ECO:0000313" key="2">
    <source>
        <dbReference type="EMBL" id="GAA4397905.1"/>
    </source>
</evidence>
<accession>A0ABP8JZ91</accession>
<protein>
    <submittedName>
        <fullName evidence="2">Uncharacterized protein</fullName>
    </submittedName>
</protein>
<keyword evidence="1" id="KW-1133">Transmembrane helix</keyword>
<keyword evidence="1" id="KW-0812">Transmembrane</keyword>
<reference evidence="3" key="1">
    <citation type="journal article" date="2019" name="Int. J. Syst. Evol. Microbiol.">
        <title>The Global Catalogue of Microorganisms (GCM) 10K type strain sequencing project: providing services to taxonomists for standard genome sequencing and annotation.</title>
        <authorList>
            <consortium name="The Broad Institute Genomics Platform"/>
            <consortium name="The Broad Institute Genome Sequencing Center for Infectious Disease"/>
            <person name="Wu L."/>
            <person name="Ma J."/>
        </authorList>
    </citation>
    <scope>NUCLEOTIDE SEQUENCE [LARGE SCALE GENOMIC DNA]</scope>
    <source>
        <strain evidence="3">JCM 17738</strain>
    </source>
</reference>
<comment type="caution">
    <text evidence="2">The sequence shown here is derived from an EMBL/GenBank/DDBJ whole genome shotgun (WGS) entry which is preliminary data.</text>
</comment>
<evidence type="ECO:0000313" key="3">
    <source>
        <dbReference type="Proteomes" id="UP001500390"/>
    </source>
</evidence>
<dbReference type="RefSeq" id="WP_159902584.1">
    <property type="nucleotide sequence ID" value="NZ_BAABFX010000028.1"/>
</dbReference>
<keyword evidence="3" id="KW-1185">Reference proteome</keyword>
<keyword evidence="1" id="KW-0472">Membrane</keyword>
<dbReference type="EMBL" id="BAABFX010000028">
    <property type="protein sequence ID" value="GAA4397905.1"/>
    <property type="molecule type" value="Genomic_DNA"/>
</dbReference>
<organism evidence="2 3">
    <name type="scientific">Ornithinibacter aureus</name>
    <dbReference type="NCBI Taxonomy" id="622664"/>
    <lineage>
        <taxon>Bacteria</taxon>
        <taxon>Bacillati</taxon>
        <taxon>Actinomycetota</taxon>
        <taxon>Actinomycetes</taxon>
        <taxon>Micrococcales</taxon>
        <taxon>Intrasporangiaceae</taxon>
        <taxon>Ornithinibacter</taxon>
    </lineage>
</organism>
<name>A0ABP8JZ91_9MICO</name>
<feature type="transmembrane region" description="Helical" evidence="1">
    <location>
        <begin position="32"/>
        <end position="64"/>
    </location>
</feature>
<proteinExistence type="predicted"/>
<sequence>MRREGDHAASLAREFRLLVAPALGSWAKVLQLLVLLGAVAVLILVVVISVSIAVGGVGFASGFVRQGIVSL</sequence>
<evidence type="ECO:0000256" key="1">
    <source>
        <dbReference type="SAM" id="Phobius"/>
    </source>
</evidence>
<gene>
    <name evidence="2" type="ORF">GCM10023153_22330</name>
</gene>